<dbReference type="RefSeq" id="WP_191252362.1">
    <property type="nucleotide sequence ID" value="NZ_BNCI01000002.1"/>
</dbReference>
<feature type="signal peptide" evidence="1">
    <location>
        <begin position="1"/>
        <end position="22"/>
    </location>
</feature>
<proteinExistence type="predicted"/>
<dbReference type="EMBL" id="BNCI01000002">
    <property type="protein sequence ID" value="GHF24663.1"/>
    <property type="molecule type" value="Genomic_DNA"/>
</dbReference>
<comment type="caution">
    <text evidence="2">The sequence shown here is derived from an EMBL/GenBank/DDBJ whole genome shotgun (WGS) entry which is preliminary data.</text>
</comment>
<evidence type="ECO:0000256" key="1">
    <source>
        <dbReference type="SAM" id="SignalP"/>
    </source>
</evidence>
<protein>
    <recommendedName>
        <fullName evidence="4">SnoaL-like domain-containing protein</fullName>
    </recommendedName>
</protein>
<sequence>MMHSLYKRLHKVFLISAILTLAGCGFSESLTEAEDLIDTFRAHVAENDIDTIYMDIYHPDVRKQLSRQDLTGFMRNYRPSIIKTSSRSRISWNSNVGTSGTTVTLVYSGKLNGSSVTEKFVLKSDGDILKLWHYAFNVSDADALEKNISI</sequence>
<accession>A0A919E8J8</accession>
<name>A0A919E8J8_9PROT</name>
<evidence type="ECO:0008006" key="4">
    <source>
        <dbReference type="Google" id="ProtNLM"/>
    </source>
</evidence>
<gene>
    <name evidence="2" type="ORF">GCM10017044_19180</name>
</gene>
<reference evidence="2" key="2">
    <citation type="submission" date="2020-09" db="EMBL/GenBank/DDBJ databases">
        <authorList>
            <person name="Sun Q."/>
            <person name="Kim S."/>
        </authorList>
    </citation>
    <scope>NUCLEOTIDE SEQUENCE</scope>
    <source>
        <strain evidence="2">KCTC 42590</strain>
    </source>
</reference>
<keyword evidence="1" id="KW-0732">Signal</keyword>
<evidence type="ECO:0000313" key="3">
    <source>
        <dbReference type="Proteomes" id="UP000630923"/>
    </source>
</evidence>
<organism evidence="2 3">
    <name type="scientific">Kordiimonas sediminis</name>
    <dbReference type="NCBI Taxonomy" id="1735581"/>
    <lineage>
        <taxon>Bacteria</taxon>
        <taxon>Pseudomonadati</taxon>
        <taxon>Pseudomonadota</taxon>
        <taxon>Alphaproteobacteria</taxon>
        <taxon>Kordiimonadales</taxon>
        <taxon>Kordiimonadaceae</taxon>
        <taxon>Kordiimonas</taxon>
    </lineage>
</organism>
<dbReference type="AlphaFoldDB" id="A0A919E8J8"/>
<dbReference type="PROSITE" id="PS51257">
    <property type="entry name" value="PROKAR_LIPOPROTEIN"/>
    <property type="match status" value="1"/>
</dbReference>
<feature type="chain" id="PRO_5038115467" description="SnoaL-like domain-containing protein" evidence="1">
    <location>
        <begin position="23"/>
        <end position="150"/>
    </location>
</feature>
<dbReference type="Proteomes" id="UP000630923">
    <property type="component" value="Unassembled WGS sequence"/>
</dbReference>
<keyword evidence="3" id="KW-1185">Reference proteome</keyword>
<evidence type="ECO:0000313" key="2">
    <source>
        <dbReference type="EMBL" id="GHF24663.1"/>
    </source>
</evidence>
<reference evidence="2" key="1">
    <citation type="journal article" date="2014" name="Int. J. Syst. Evol. Microbiol.">
        <title>Complete genome sequence of Corynebacterium casei LMG S-19264T (=DSM 44701T), isolated from a smear-ripened cheese.</title>
        <authorList>
            <consortium name="US DOE Joint Genome Institute (JGI-PGF)"/>
            <person name="Walter F."/>
            <person name="Albersmeier A."/>
            <person name="Kalinowski J."/>
            <person name="Ruckert C."/>
        </authorList>
    </citation>
    <scope>NUCLEOTIDE SEQUENCE</scope>
    <source>
        <strain evidence="2">KCTC 42590</strain>
    </source>
</reference>